<reference evidence="8" key="2">
    <citation type="submission" date="2015-06" db="UniProtKB">
        <authorList>
            <consortium name="EnsemblPlants"/>
        </authorList>
    </citation>
    <scope>IDENTIFICATION</scope>
    <source>
        <strain evidence="8">DM1-3 516 R44</strain>
    </source>
</reference>
<evidence type="ECO:0000259" key="7">
    <source>
        <dbReference type="PROSITE" id="PS50866"/>
    </source>
</evidence>
<reference evidence="9" key="1">
    <citation type="journal article" date="2011" name="Nature">
        <title>Genome sequence and analysis of the tuber crop potato.</title>
        <authorList>
            <consortium name="The Potato Genome Sequencing Consortium"/>
        </authorList>
    </citation>
    <scope>NUCLEOTIDE SEQUENCE [LARGE SCALE GENOMIC DNA]</scope>
    <source>
        <strain evidence="9">cv. DM1-3 516 R44</strain>
    </source>
</reference>
<evidence type="ECO:0000256" key="6">
    <source>
        <dbReference type="ARBA" id="ARBA00023136"/>
    </source>
</evidence>
<dbReference type="GO" id="GO:0005794">
    <property type="term" value="C:Golgi apparatus"/>
    <property type="evidence" value="ECO:0000318"/>
    <property type="project" value="GO_Central"/>
</dbReference>
<feature type="domain" description="GOLD" evidence="7">
    <location>
        <begin position="128"/>
        <end position="238"/>
    </location>
</feature>
<evidence type="ECO:0000256" key="4">
    <source>
        <dbReference type="ARBA" id="ARBA00022729"/>
    </source>
</evidence>
<sequence length="330" mass="36802">MCIGSSASQSKSPRLENKQQVTTNLVVQSNGSKDIVCTNLFEALGVEKELELIDSNPSKEKTLVRADPDNNIQSVSTPIGVCSMRTDKYGNVMSPTVAKAIQESQAAMLLKPNSAIKPPMVTLSILAHEVTSQNLDSPDEHQGEFGQLLSSTGNDKILARGDTIHVSFVVIQADTPWHSANKGGVDLMIKGPSGELIHGFRDKTSEKYEFVAYKKGIYQFCFTNKSPYHETLEFDVQVVHYTYYDQHAKNEHFDPLLDQLSKLEAALYNIQFEQHWLEAHTARQALLNEGMSQRAITKALLESVTLVGVCFLQVFLLQRLFENKLQTVRV</sequence>
<keyword evidence="5" id="KW-1133">Transmembrane helix</keyword>
<dbReference type="GO" id="GO:0016020">
    <property type="term" value="C:membrane"/>
    <property type="evidence" value="ECO:0007669"/>
    <property type="project" value="UniProtKB-SubCell"/>
</dbReference>
<dbReference type="PANTHER" id="PTHR22811">
    <property type="entry name" value="TRANSMEMBRANE EMP24 DOMAIN-CONTAINING PROTEIN"/>
    <property type="match status" value="1"/>
</dbReference>
<accession>M0ZYV4</accession>
<proteinExistence type="inferred from homology"/>
<dbReference type="Gramene" id="PGSC0003DMT400010971">
    <property type="protein sequence ID" value="PGSC0003DMT400010971"/>
    <property type="gene ID" value="PGSC0003DMG400004297"/>
</dbReference>
<protein>
    <submittedName>
        <fullName evidence="8">Coated vesicle membrane protein</fullName>
    </submittedName>
</protein>
<dbReference type="GO" id="GO:0030134">
    <property type="term" value="C:COPII-coated ER to Golgi transport vesicle"/>
    <property type="evidence" value="ECO:0000318"/>
    <property type="project" value="GO_Central"/>
</dbReference>
<dbReference type="PROSITE" id="PS50866">
    <property type="entry name" value="GOLD"/>
    <property type="match status" value="1"/>
</dbReference>
<comment type="similarity">
    <text evidence="2">Belongs to the EMP24/GP25L family.</text>
</comment>
<evidence type="ECO:0000256" key="3">
    <source>
        <dbReference type="ARBA" id="ARBA00022692"/>
    </source>
</evidence>
<organism evidence="8 9">
    <name type="scientific">Solanum tuberosum</name>
    <name type="common">Potato</name>
    <dbReference type="NCBI Taxonomy" id="4113"/>
    <lineage>
        <taxon>Eukaryota</taxon>
        <taxon>Viridiplantae</taxon>
        <taxon>Streptophyta</taxon>
        <taxon>Embryophyta</taxon>
        <taxon>Tracheophyta</taxon>
        <taxon>Spermatophyta</taxon>
        <taxon>Magnoliopsida</taxon>
        <taxon>eudicotyledons</taxon>
        <taxon>Gunneridae</taxon>
        <taxon>Pentapetalae</taxon>
        <taxon>asterids</taxon>
        <taxon>lamiids</taxon>
        <taxon>Solanales</taxon>
        <taxon>Solanaceae</taxon>
        <taxon>Solanoideae</taxon>
        <taxon>Solaneae</taxon>
        <taxon>Solanum</taxon>
    </lineage>
</organism>
<dbReference type="GO" id="GO:0006888">
    <property type="term" value="P:endoplasmic reticulum to Golgi vesicle-mediated transport"/>
    <property type="evidence" value="ECO:0000318"/>
    <property type="project" value="GO_Central"/>
</dbReference>
<keyword evidence="6" id="KW-0472">Membrane</keyword>
<dbReference type="GO" id="GO:0005793">
    <property type="term" value="C:endoplasmic reticulum-Golgi intermediate compartment"/>
    <property type="evidence" value="ECO:0000318"/>
    <property type="project" value="GO_Central"/>
</dbReference>
<name>M0ZYV4_SOLTU</name>
<dbReference type="Pfam" id="PF01105">
    <property type="entry name" value="EMP24_GP25L"/>
    <property type="match status" value="1"/>
</dbReference>
<keyword evidence="4" id="KW-0732">Signal</keyword>
<dbReference type="eggNOG" id="KOG1692">
    <property type="taxonomic scope" value="Eukaryota"/>
</dbReference>
<evidence type="ECO:0000256" key="2">
    <source>
        <dbReference type="ARBA" id="ARBA00007104"/>
    </source>
</evidence>
<dbReference type="InParanoid" id="M0ZYV4"/>
<dbReference type="STRING" id="4113.M0ZYV4"/>
<dbReference type="PaxDb" id="4113-PGSC0003DMT400010971"/>
<dbReference type="GO" id="GO:0005783">
    <property type="term" value="C:endoplasmic reticulum"/>
    <property type="evidence" value="ECO:0000318"/>
    <property type="project" value="GO_Central"/>
</dbReference>
<dbReference type="InterPro" id="IPR009038">
    <property type="entry name" value="GOLD_dom"/>
</dbReference>
<dbReference type="SMART" id="SM01190">
    <property type="entry name" value="EMP24_GP25L"/>
    <property type="match status" value="1"/>
</dbReference>
<dbReference type="GO" id="GO:0007030">
    <property type="term" value="P:Golgi organization"/>
    <property type="evidence" value="ECO:0000318"/>
    <property type="project" value="GO_Central"/>
</dbReference>
<keyword evidence="9" id="KW-1185">Reference proteome</keyword>
<dbReference type="InterPro" id="IPR015720">
    <property type="entry name" value="Emp24-like"/>
</dbReference>
<dbReference type="GO" id="GO:0006886">
    <property type="term" value="P:intracellular protein transport"/>
    <property type="evidence" value="ECO:0000318"/>
    <property type="project" value="GO_Central"/>
</dbReference>
<comment type="subcellular location">
    <subcellularLocation>
        <location evidence="1">Membrane</location>
        <topology evidence="1">Single-pass type I membrane protein</topology>
    </subcellularLocation>
</comment>
<dbReference type="HOGENOM" id="CLU_843087_0_0_1"/>
<dbReference type="EnsemblPlants" id="PGSC0003DMT400010971">
    <property type="protein sequence ID" value="PGSC0003DMT400010971"/>
    <property type="gene ID" value="PGSC0003DMG400004297"/>
</dbReference>
<dbReference type="AlphaFoldDB" id="M0ZYV4"/>
<dbReference type="Proteomes" id="UP000011115">
    <property type="component" value="Unassembled WGS sequence"/>
</dbReference>
<evidence type="ECO:0000313" key="9">
    <source>
        <dbReference type="Proteomes" id="UP000011115"/>
    </source>
</evidence>
<keyword evidence="3" id="KW-0812">Transmembrane</keyword>
<evidence type="ECO:0000313" key="8">
    <source>
        <dbReference type="EnsemblPlants" id="PGSC0003DMT400010971"/>
    </source>
</evidence>
<evidence type="ECO:0000256" key="1">
    <source>
        <dbReference type="ARBA" id="ARBA00004479"/>
    </source>
</evidence>
<dbReference type="SMR" id="M0ZYV4"/>
<evidence type="ECO:0000256" key="5">
    <source>
        <dbReference type="ARBA" id="ARBA00022989"/>
    </source>
</evidence>